<dbReference type="PANTHER" id="PTHR47936">
    <property type="entry name" value="PPR_LONG DOMAIN-CONTAINING PROTEIN"/>
    <property type="match status" value="1"/>
</dbReference>
<dbReference type="OrthoDB" id="185373at2759"/>
<feature type="region of interest" description="Disordered" evidence="6">
    <location>
        <begin position="368"/>
        <end position="392"/>
    </location>
</feature>
<organism evidence="7 8">
    <name type="scientific">Friedmanniomyces endolithicus</name>
    <dbReference type="NCBI Taxonomy" id="329885"/>
    <lineage>
        <taxon>Eukaryota</taxon>
        <taxon>Fungi</taxon>
        <taxon>Dikarya</taxon>
        <taxon>Ascomycota</taxon>
        <taxon>Pezizomycotina</taxon>
        <taxon>Dothideomycetes</taxon>
        <taxon>Dothideomycetidae</taxon>
        <taxon>Mycosphaerellales</taxon>
        <taxon>Teratosphaeriaceae</taxon>
        <taxon>Friedmanniomyces</taxon>
    </lineage>
</organism>
<dbReference type="InterPro" id="IPR011990">
    <property type="entry name" value="TPR-like_helical_dom_sf"/>
</dbReference>
<name>A0A4U0UPQ5_9PEZI</name>
<gene>
    <name evidence="7" type="ORF">B0A54_10513</name>
</gene>
<evidence type="ECO:0008006" key="9">
    <source>
        <dbReference type="Google" id="ProtNLM"/>
    </source>
</evidence>
<evidence type="ECO:0000313" key="8">
    <source>
        <dbReference type="Proteomes" id="UP000310066"/>
    </source>
</evidence>
<evidence type="ECO:0000256" key="6">
    <source>
        <dbReference type="SAM" id="MobiDB-lite"/>
    </source>
</evidence>
<feature type="repeat" description="PPR" evidence="5">
    <location>
        <begin position="148"/>
        <end position="182"/>
    </location>
</feature>
<dbReference type="AlphaFoldDB" id="A0A4U0UPQ5"/>
<evidence type="ECO:0000256" key="1">
    <source>
        <dbReference type="ARBA" id="ARBA00006192"/>
    </source>
</evidence>
<protein>
    <recommendedName>
        <fullName evidence="9">Pentacotripeptide-repeat region of PRORP domain-containing protein</fullName>
    </recommendedName>
</protein>
<dbReference type="STRING" id="329885.A0A4U0UPQ5"/>
<comment type="similarity">
    <text evidence="1">Belongs to the CCM1 family.</text>
</comment>
<evidence type="ECO:0000313" key="7">
    <source>
        <dbReference type="EMBL" id="TKA37911.1"/>
    </source>
</evidence>
<comment type="subunit">
    <text evidence="4">Binds to mitochondrial small subunit 15S rRNA.</text>
</comment>
<evidence type="ECO:0000256" key="3">
    <source>
        <dbReference type="ARBA" id="ARBA00044493"/>
    </source>
</evidence>
<feature type="region of interest" description="Disordered" evidence="6">
    <location>
        <begin position="688"/>
        <end position="786"/>
    </location>
</feature>
<comment type="function">
    <text evidence="3">Regulates mitochondrial small subunit maturation by controlling 15S rRNA 5'-end processing. Localizes to the 5' precursor of the 15S rRNA in a position that is subsequently occupied by mS47 in the mature yeast mtSSU. Uses structure and sequence-specific RNA recognition, binding to a single-stranded region of the precursor and specifically recognizing bases -6 to -1. The exchange of Ccm1 for mS47 is coupled to the irreversible removal of precursor rRNA that is accompanied by conformational changes of the mitoribosomal proteins uS5m and mS26. These conformational changes signal completion of 5'-end rRNA processing through protection of the mature 5'-end of the 15S rRNA and stabilization of mS47. The removal of the 5' precursor together with the dissociation of Ccm1 may be catalyzed by the 5'-3' exoribonuclease Pet127. Involved in the specific removal of group I introns in mitochondrial encoded transcripts.</text>
</comment>
<dbReference type="InterPro" id="IPR002885">
    <property type="entry name" value="PPR_rpt"/>
</dbReference>
<dbReference type="EMBL" id="NAJP01000048">
    <property type="protein sequence ID" value="TKA37911.1"/>
    <property type="molecule type" value="Genomic_DNA"/>
</dbReference>
<feature type="compositionally biased region" description="Basic and acidic residues" evidence="6">
    <location>
        <begin position="747"/>
        <end position="770"/>
    </location>
</feature>
<comment type="caution">
    <text evidence="7">The sequence shown here is derived from an EMBL/GenBank/DDBJ whole genome shotgun (WGS) entry which is preliminary data.</text>
</comment>
<dbReference type="PROSITE" id="PS51375">
    <property type="entry name" value="PPR"/>
    <property type="match status" value="1"/>
</dbReference>
<evidence type="ECO:0000256" key="5">
    <source>
        <dbReference type="PROSITE-ProRule" id="PRU00708"/>
    </source>
</evidence>
<keyword evidence="2" id="KW-0677">Repeat</keyword>
<feature type="compositionally biased region" description="Polar residues" evidence="6">
    <location>
        <begin position="734"/>
        <end position="746"/>
    </location>
</feature>
<dbReference type="Gene3D" id="1.25.40.10">
    <property type="entry name" value="Tetratricopeptide repeat domain"/>
    <property type="match status" value="2"/>
</dbReference>
<accession>A0A4U0UPQ5</accession>
<dbReference type="Proteomes" id="UP000310066">
    <property type="component" value="Unassembled WGS sequence"/>
</dbReference>
<reference evidence="7 8" key="1">
    <citation type="submission" date="2017-03" db="EMBL/GenBank/DDBJ databases">
        <title>Genomes of endolithic fungi from Antarctica.</title>
        <authorList>
            <person name="Coleine C."/>
            <person name="Masonjones S."/>
            <person name="Stajich J.E."/>
        </authorList>
    </citation>
    <scope>NUCLEOTIDE SEQUENCE [LARGE SCALE GENOMIC DNA]</scope>
    <source>
        <strain evidence="7 8">CCFEE 5311</strain>
    </source>
</reference>
<sequence>MFDCGACALRAIRAVASECLTATRPHARLLLTPHLTRRTATTASATSTASTSTGAPYLSSAQLRHEERTQSDSFVPLIRRHKVHDPDAATRADLAVRKERAVERALQKELQWLGDPAKLADHVHYTLRCDNPDKALELCRMASNDMQCVVSWNHCLDWFMKQGRVQDALKVYNEMKKRAQFPDAFTYTLLLRGLAGLQREDKWATVAEEHVSKAVSVYTSMSSPTSRVKPSIIHTNAALKVCAFGQDMDALWGIVGKMPDIGSGAADHVTYSIILHALRNEVQSLASDVKPQAASAKREQAMQDGRRVWMEVVKKWRGGQVKLDEELVCAMGRVLLASQRLADWDDVLNLVQQTMQIERLVAPYGSAERQTGHVPQLESSQLESNELSASEQEHHDGYVDAPAAKAFHAVQPMIVDKSKPNRRAITLEYVTPGNATLSLLLETCSVMRTPKTASAYWTLLTSETHGIKPDIANFNSHLRNLQKNRASGQAAKLVKEDLIEAGVQPMMITFRIAMDACARDWKNANAIEHATSILGAMEATIADPDVETLKKYLSLALTTRSGPKVVAALDRMDSIVHNLRSRVLYGPAAERLTPQKELQVKSEALGFFRQLIGAIDTLMDRGLVPQRDYVHWSERRNQLTKFVGRVAKSVEGSEERLVERGLLGDGRGGVQRVARREVMFEGGKELAGFRGNASSASQRRRAGPSRGEDASWMLEEQKEEVGERRSGMNGKWWESSNGTGNSNGRESSNRRETSWEDGANRERKVVKEKGYAPVPGFANSPADFGM</sequence>
<dbReference type="Pfam" id="PF13041">
    <property type="entry name" value="PPR_2"/>
    <property type="match status" value="1"/>
</dbReference>
<feature type="compositionally biased region" description="Basic and acidic residues" evidence="6">
    <location>
        <begin position="715"/>
        <end position="726"/>
    </location>
</feature>
<feature type="compositionally biased region" description="Low complexity" evidence="6">
    <location>
        <begin position="376"/>
        <end position="390"/>
    </location>
</feature>
<dbReference type="NCBIfam" id="TIGR00756">
    <property type="entry name" value="PPR"/>
    <property type="match status" value="1"/>
</dbReference>
<evidence type="ECO:0000256" key="2">
    <source>
        <dbReference type="ARBA" id="ARBA00022737"/>
    </source>
</evidence>
<proteinExistence type="inferred from homology"/>
<dbReference type="PANTHER" id="PTHR47936:SF1">
    <property type="entry name" value="PENTATRICOPEPTIDE REPEAT-CONTAINING PROTEIN GUN1, CHLOROPLASTIC"/>
    <property type="match status" value="1"/>
</dbReference>
<evidence type="ECO:0000256" key="4">
    <source>
        <dbReference type="ARBA" id="ARBA00044511"/>
    </source>
</evidence>